<name>A0ABR4P5F5_9HELO</name>
<organism evidence="3 4">
    <name type="scientific">Phlyctema vagabunda</name>
    <dbReference type="NCBI Taxonomy" id="108571"/>
    <lineage>
        <taxon>Eukaryota</taxon>
        <taxon>Fungi</taxon>
        <taxon>Dikarya</taxon>
        <taxon>Ascomycota</taxon>
        <taxon>Pezizomycotina</taxon>
        <taxon>Leotiomycetes</taxon>
        <taxon>Helotiales</taxon>
        <taxon>Dermateaceae</taxon>
        <taxon>Phlyctema</taxon>
    </lineage>
</organism>
<dbReference type="Proteomes" id="UP001629113">
    <property type="component" value="Unassembled WGS sequence"/>
</dbReference>
<keyword evidence="2" id="KW-1133">Transmembrane helix</keyword>
<feature type="region of interest" description="Disordered" evidence="1">
    <location>
        <begin position="163"/>
        <end position="198"/>
    </location>
</feature>
<proteinExistence type="predicted"/>
<evidence type="ECO:0000256" key="1">
    <source>
        <dbReference type="SAM" id="MobiDB-lite"/>
    </source>
</evidence>
<evidence type="ECO:0000256" key="2">
    <source>
        <dbReference type="SAM" id="Phobius"/>
    </source>
</evidence>
<evidence type="ECO:0000313" key="4">
    <source>
        <dbReference type="Proteomes" id="UP001629113"/>
    </source>
</evidence>
<keyword evidence="2" id="KW-0812">Transmembrane</keyword>
<protein>
    <submittedName>
        <fullName evidence="3">Uncharacterized protein</fullName>
    </submittedName>
</protein>
<reference evidence="3 4" key="1">
    <citation type="submission" date="2024-06" db="EMBL/GenBank/DDBJ databases">
        <title>Complete genome of Phlyctema vagabunda strain 19-DSS-EL-015.</title>
        <authorList>
            <person name="Fiorenzani C."/>
        </authorList>
    </citation>
    <scope>NUCLEOTIDE SEQUENCE [LARGE SCALE GENOMIC DNA]</scope>
    <source>
        <strain evidence="3 4">19-DSS-EL-015</strain>
    </source>
</reference>
<feature type="compositionally biased region" description="Basic and acidic residues" evidence="1">
    <location>
        <begin position="188"/>
        <end position="198"/>
    </location>
</feature>
<sequence>MPPAFSHWLTATTTLPSPAATAASLGLPAASLVPRNDVVANITSILGDMARILMAHENSTNFLSAHHGGGINGSGISRDLKSTVILSIVFGIFALFGLLAFVMSLVWFYIEETDRDKEVDKLACVMRRESSGYGRVNERANATANGKWNGVVPKIIIGDSDAADGEGENAAEPQLRQNRQKNWGRIWPGDKRISKGQR</sequence>
<dbReference type="EMBL" id="JBFCZG010000009">
    <property type="protein sequence ID" value="KAL3418525.1"/>
    <property type="molecule type" value="Genomic_DNA"/>
</dbReference>
<keyword evidence="2" id="KW-0472">Membrane</keyword>
<accession>A0ABR4P5F5</accession>
<keyword evidence="4" id="KW-1185">Reference proteome</keyword>
<evidence type="ECO:0000313" key="3">
    <source>
        <dbReference type="EMBL" id="KAL3418525.1"/>
    </source>
</evidence>
<gene>
    <name evidence="3" type="ORF">PVAG01_10241</name>
</gene>
<feature type="transmembrane region" description="Helical" evidence="2">
    <location>
        <begin position="84"/>
        <end position="110"/>
    </location>
</feature>
<comment type="caution">
    <text evidence="3">The sequence shown here is derived from an EMBL/GenBank/DDBJ whole genome shotgun (WGS) entry which is preliminary data.</text>
</comment>